<feature type="region of interest" description="Disordered" evidence="1">
    <location>
        <begin position="28"/>
        <end position="47"/>
    </location>
</feature>
<evidence type="ECO:0000313" key="3">
    <source>
        <dbReference type="EMBL" id="TKC62484.1"/>
    </source>
</evidence>
<comment type="caution">
    <text evidence="3">The sequence shown here is derived from an EMBL/GenBank/DDBJ whole genome shotgun (WGS) entry which is preliminary data.</text>
</comment>
<dbReference type="Gene3D" id="3.30.1360.200">
    <property type="match status" value="1"/>
</dbReference>
<feature type="domain" description="SecDF P1 head subdomain" evidence="2">
    <location>
        <begin position="75"/>
        <end position="179"/>
    </location>
</feature>
<evidence type="ECO:0000256" key="1">
    <source>
        <dbReference type="SAM" id="MobiDB-lite"/>
    </source>
</evidence>
<dbReference type="InterPro" id="IPR054384">
    <property type="entry name" value="SecDF_P1_head"/>
</dbReference>
<name>A0A4U1GFH1_9SPHI</name>
<evidence type="ECO:0000313" key="4">
    <source>
        <dbReference type="Proteomes" id="UP000309594"/>
    </source>
</evidence>
<protein>
    <recommendedName>
        <fullName evidence="2">SecDF P1 head subdomain domain-containing protein</fullName>
    </recommendedName>
</protein>
<dbReference type="Pfam" id="PF22599">
    <property type="entry name" value="SecDF_P1_head"/>
    <property type="match status" value="1"/>
</dbReference>
<reference evidence="3 4" key="1">
    <citation type="submission" date="2019-04" db="EMBL/GenBank/DDBJ databases">
        <title>Pedobacter sp. RP-1-16 sp. nov., isolated from Arctic soil.</title>
        <authorList>
            <person name="Dahal R.H."/>
            <person name="Kim D.-U."/>
        </authorList>
    </citation>
    <scope>NUCLEOTIDE SEQUENCE [LARGE SCALE GENOMIC DNA]</scope>
    <source>
        <strain evidence="3 4">RP-1-16</strain>
    </source>
</reference>
<dbReference type="EMBL" id="SWDX01000003">
    <property type="protein sequence ID" value="TKC62484.1"/>
    <property type="molecule type" value="Genomic_DNA"/>
</dbReference>
<proteinExistence type="predicted"/>
<dbReference type="AlphaFoldDB" id="A0A4U1GFH1"/>
<accession>A0A4U1GFH1</accession>
<dbReference type="Proteomes" id="UP000309594">
    <property type="component" value="Unassembled WGS sequence"/>
</dbReference>
<dbReference type="RefSeq" id="WP_136880065.1">
    <property type="nucleotide sequence ID" value="NZ_SWDX01000003.1"/>
</dbReference>
<organism evidence="3 4">
    <name type="scientific">Pedobacter hiemivivus</name>
    <dbReference type="NCBI Taxonomy" id="2530454"/>
    <lineage>
        <taxon>Bacteria</taxon>
        <taxon>Pseudomonadati</taxon>
        <taxon>Bacteroidota</taxon>
        <taxon>Sphingobacteriia</taxon>
        <taxon>Sphingobacteriales</taxon>
        <taxon>Sphingobacteriaceae</taxon>
        <taxon>Pedobacter</taxon>
    </lineage>
</organism>
<sequence length="183" mass="20752">MINPITLILAFTLLNAPVDSKSIRRQINPKATLTKNPEQHQKGKSNIAQHESNILNTGWYYVVPKDKGLKRQLDKSKETYFLDRHPIVTARNFSAFLIDGSTVSGPKKYSYRLVIELDDTGADYWSIATKKSIGKQLAFIVNNQLLYVAKVFAQLDNGITVMDRGIDSKEEIEKLKAIIENER</sequence>
<evidence type="ECO:0000259" key="2">
    <source>
        <dbReference type="Pfam" id="PF22599"/>
    </source>
</evidence>
<gene>
    <name evidence="3" type="ORF">FBD94_09725</name>
</gene>